<organism evidence="2 3">
    <name type="scientific">Trichoplusia ni</name>
    <name type="common">Cabbage looper</name>
    <dbReference type="NCBI Taxonomy" id="7111"/>
    <lineage>
        <taxon>Eukaryota</taxon>
        <taxon>Metazoa</taxon>
        <taxon>Ecdysozoa</taxon>
        <taxon>Arthropoda</taxon>
        <taxon>Hexapoda</taxon>
        <taxon>Insecta</taxon>
        <taxon>Pterygota</taxon>
        <taxon>Neoptera</taxon>
        <taxon>Endopterygota</taxon>
        <taxon>Lepidoptera</taxon>
        <taxon>Glossata</taxon>
        <taxon>Ditrysia</taxon>
        <taxon>Noctuoidea</taxon>
        <taxon>Noctuidae</taxon>
        <taxon>Plusiinae</taxon>
        <taxon>Trichoplusia</taxon>
    </lineage>
</organism>
<sequence>MRPLTTAFVLLMIAYANGANIVEAPMDDIMYAKGETTTIQKRDTERSSMEAFNSFIEEKLMQQSQALEHLVKKVDASGDLIKNLIDNLSRGIEKPRLPAKAEPEEVAINKDPSLSEDGSENPLVRLGKNIPKYGKLAKDLILKDMQSGTDPTPLLEKEVDPPTFLELGSRRSNGVNNVLIPSRRNDGKDVNPWCPLALLCQQTVDPICGFDDEFGYGKFEDLCHMLRVNCYWKYNFSQVYTCSPKL</sequence>
<dbReference type="Proteomes" id="UP000322000">
    <property type="component" value="Chromosome 12"/>
</dbReference>
<dbReference type="AlphaFoldDB" id="A0A7E5W5S7"/>
<evidence type="ECO:0000313" key="2">
    <source>
        <dbReference type="Proteomes" id="UP000322000"/>
    </source>
</evidence>
<keyword evidence="2" id="KW-1185">Reference proteome</keyword>
<evidence type="ECO:0000313" key="3">
    <source>
        <dbReference type="RefSeq" id="XP_026735989.1"/>
    </source>
</evidence>
<dbReference type="RefSeq" id="XP_026735989.1">
    <property type="nucleotide sequence ID" value="XM_026880188.1"/>
</dbReference>
<dbReference type="GeneID" id="113499650"/>
<feature type="signal peptide" evidence="1">
    <location>
        <begin position="1"/>
        <end position="18"/>
    </location>
</feature>
<dbReference type="OrthoDB" id="7483363at2759"/>
<dbReference type="KEGG" id="tnl:113499650"/>
<evidence type="ECO:0000256" key="1">
    <source>
        <dbReference type="SAM" id="SignalP"/>
    </source>
</evidence>
<proteinExistence type="predicted"/>
<gene>
    <name evidence="3" type="primary">LOC113499650</name>
</gene>
<dbReference type="InParanoid" id="A0A7E5W5S7"/>
<feature type="chain" id="PRO_5028978712" evidence="1">
    <location>
        <begin position="19"/>
        <end position="246"/>
    </location>
</feature>
<reference evidence="3" key="1">
    <citation type="submission" date="2025-08" db="UniProtKB">
        <authorList>
            <consortium name="RefSeq"/>
        </authorList>
    </citation>
    <scope>IDENTIFICATION</scope>
</reference>
<protein>
    <submittedName>
        <fullName evidence="3">Uncharacterized protein LOC113499650</fullName>
    </submittedName>
</protein>
<keyword evidence="1" id="KW-0732">Signal</keyword>
<accession>A0A7E5W5S7</accession>
<name>A0A7E5W5S7_TRINI</name>